<keyword evidence="1" id="KW-0472">Membrane</keyword>
<feature type="chain" id="PRO_5045295639" evidence="2">
    <location>
        <begin position="22"/>
        <end position="115"/>
    </location>
</feature>
<comment type="caution">
    <text evidence="3">The sequence shown here is derived from an EMBL/GenBank/DDBJ whole genome shotgun (WGS) entry which is preliminary data.</text>
</comment>
<keyword evidence="2" id="KW-0732">Signal</keyword>
<keyword evidence="1" id="KW-0812">Transmembrane</keyword>
<evidence type="ECO:0000313" key="3">
    <source>
        <dbReference type="EMBL" id="MET3589368.1"/>
    </source>
</evidence>
<name>A0ABV2HFQ2_9HYPH</name>
<evidence type="ECO:0000313" key="4">
    <source>
        <dbReference type="Proteomes" id="UP001549086"/>
    </source>
</evidence>
<dbReference type="RefSeq" id="WP_354188863.1">
    <property type="nucleotide sequence ID" value="NZ_JBEPLI010000002.1"/>
</dbReference>
<reference evidence="3 4" key="1">
    <citation type="submission" date="2024-06" db="EMBL/GenBank/DDBJ databases">
        <title>Genomic Encyclopedia of Type Strains, Phase IV (KMG-IV): sequencing the most valuable type-strain genomes for metagenomic binning, comparative biology and taxonomic classification.</title>
        <authorList>
            <person name="Goeker M."/>
        </authorList>
    </citation>
    <scope>NUCLEOTIDE SEQUENCE [LARGE SCALE GENOMIC DNA]</scope>
    <source>
        <strain evidence="3 4">DSM 23649</strain>
    </source>
</reference>
<feature type="transmembrane region" description="Helical" evidence="1">
    <location>
        <begin position="83"/>
        <end position="107"/>
    </location>
</feature>
<organism evidence="3 4">
    <name type="scientific">Bartonella silvatica</name>
    <dbReference type="NCBI Taxonomy" id="357760"/>
    <lineage>
        <taxon>Bacteria</taxon>
        <taxon>Pseudomonadati</taxon>
        <taxon>Pseudomonadota</taxon>
        <taxon>Alphaproteobacteria</taxon>
        <taxon>Hyphomicrobiales</taxon>
        <taxon>Bartonellaceae</taxon>
        <taxon>Bartonella</taxon>
    </lineage>
</organism>
<protein>
    <submittedName>
        <fullName evidence="3">Uncharacterized protein</fullName>
    </submittedName>
</protein>
<dbReference type="EMBL" id="JBEPLI010000002">
    <property type="protein sequence ID" value="MET3589368.1"/>
    <property type="molecule type" value="Genomic_DNA"/>
</dbReference>
<gene>
    <name evidence="3" type="ORF">ABID23_000445</name>
</gene>
<dbReference type="Proteomes" id="UP001549086">
    <property type="component" value="Unassembled WGS sequence"/>
</dbReference>
<accession>A0ABV2HFQ2</accession>
<keyword evidence="1" id="KW-1133">Transmembrane helix</keyword>
<proteinExistence type="predicted"/>
<evidence type="ECO:0000256" key="1">
    <source>
        <dbReference type="SAM" id="Phobius"/>
    </source>
</evidence>
<keyword evidence="4" id="KW-1185">Reference proteome</keyword>
<evidence type="ECO:0000256" key="2">
    <source>
        <dbReference type="SAM" id="SignalP"/>
    </source>
</evidence>
<feature type="signal peptide" evidence="2">
    <location>
        <begin position="1"/>
        <end position="21"/>
    </location>
</feature>
<sequence>MTKFFKKYVLNTLIASTFLLSQVVNTNASHYTVKEKAVDYVTVKTENKVSTATHTASFYTPAVSHGAENGAIAEGKTEKVAELLTIGVGIMIAGYAFSFLGSIIGFIKDIVAMFK</sequence>